<dbReference type="InterPro" id="IPR006469">
    <property type="entry name" value="NifC_ABC_porter"/>
</dbReference>
<evidence type="ECO:0000256" key="6">
    <source>
        <dbReference type="ARBA" id="ARBA00022989"/>
    </source>
</evidence>
<keyword evidence="3" id="KW-1003">Cell membrane</keyword>
<dbReference type="GO" id="GO:0005886">
    <property type="term" value="C:plasma membrane"/>
    <property type="evidence" value="ECO:0007669"/>
    <property type="project" value="UniProtKB-SubCell"/>
</dbReference>
<reference evidence="10" key="1">
    <citation type="submission" date="2015-10" db="EMBL/GenBank/DDBJ databases">
        <authorList>
            <person name="Gilbert D.G."/>
        </authorList>
    </citation>
    <scope>NUCLEOTIDE SEQUENCE</scope>
</reference>
<dbReference type="PROSITE" id="PS50928">
    <property type="entry name" value="ABC_TM1"/>
    <property type="match status" value="1"/>
</dbReference>
<evidence type="ECO:0000313" key="10">
    <source>
        <dbReference type="EMBL" id="CUV01186.1"/>
    </source>
</evidence>
<evidence type="ECO:0000256" key="3">
    <source>
        <dbReference type="ARBA" id="ARBA00022475"/>
    </source>
</evidence>
<dbReference type="InterPro" id="IPR035906">
    <property type="entry name" value="MetI-like_sf"/>
</dbReference>
<dbReference type="InterPro" id="IPR011867">
    <property type="entry name" value="ModB_ABC"/>
</dbReference>
<evidence type="ECO:0000256" key="5">
    <source>
        <dbReference type="ARBA" id="ARBA00022692"/>
    </source>
</evidence>
<dbReference type="EMBL" id="FAXA01000023">
    <property type="protein sequence ID" value="CUV01186.1"/>
    <property type="molecule type" value="Genomic_DNA"/>
</dbReference>
<protein>
    <submittedName>
        <fullName evidence="10">Molybdenum transport system permease protein ModB (TC 3.A.1.8.1)</fullName>
    </submittedName>
</protein>
<evidence type="ECO:0000256" key="8">
    <source>
        <dbReference type="SAM" id="Phobius"/>
    </source>
</evidence>
<dbReference type="CDD" id="cd06261">
    <property type="entry name" value="TM_PBP2"/>
    <property type="match status" value="1"/>
</dbReference>
<dbReference type="NCBIfam" id="TIGR02141">
    <property type="entry name" value="modB_ABC"/>
    <property type="match status" value="1"/>
</dbReference>
<evidence type="ECO:0000256" key="4">
    <source>
        <dbReference type="ARBA" id="ARBA00022505"/>
    </source>
</evidence>
<evidence type="ECO:0000256" key="1">
    <source>
        <dbReference type="ARBA" id="ARBA00004651"/>
    </source>
</evidence>
<dbReference type="SUPFAM" id="SSF161098">
    <property type="entry name" value="MetI-like"/>
    <property type="match status" value="1"/>
</dbReference>
<dbReference type="Pfam" id="PF00528">
    <property type="entry name" value="BPD_transp_1"/>
    <property type="match status" value="1"/>
</dbReference>
<feature type="transmembrane region" description="Helical" evidence="8">
    <location>
        <begin position="106"/>
        <end position="130"/>
    </location>
</feature>
<keyword evidence="4" id="KW-0500">Molybdenum</keyword>
<proteinExistence type="predicted"/>
<dbReference type="Gene3D" id="1.10.3720.10">
    <property type="entry name" value="MetI-like"/>
    <property type="match status" value="1"/>
</dbReference>
<keyword evidence="5 8" id="KW-0812">Transmembrane</keyword>
<dbReference type="NCBIfam" id="TIGR01581">
    <property type="entry name" value="Mo_ABC_porter"/>
    <property type="match status" value="1"/>
</dbReference>
<name>A0A160V620_9ZZZZ</name>
<gene>
    <name evidence="10" type="ORF">MGWOODY_Clf350</name>
</gene>
<keyword evidence="2" id="KW-0813">Transport</keyword>
<feature type="transmembrane region" description="Helical" evidence="8">
    <location>
        <begin position="72"/>
        <end position="94"/>
    </location>
</feature>
<feature type="transmembrane region" description="Helical" evidence="8">
    <location>
        <begin position="159"/>
        <end position="180"/>
    </location>
</feature>
<comment type="subcellular location">
    <subcellularLocation>
        <location evidence="1">Cell membrane</location>
        <topology evidence="1">Multi-pass membrane protein</topology>
    </subcellularLocation>
</comment>
<keyword evidence="6 8" id="KW-1133">Transmembrane helix</keyword>
<feature type="transmembrane region" description="Helical" evidence="8">
    <location>
        <begin position="218"/>
        <end position="239"/>
    </location>
</feature>
<dbReference type="PANTHER" id="PTHR30183:SF3">
    <property type="entry name" value="MOLYBDENUM TRANSPORT SYSTEM PERMEASE PROTEIN MODB"/>
    <property type="match status" value="1"/>
</dbReference>
<dbReference type="InterPro" id="IPR000515">
    <property type="entry name" value="MetI-like"/>
</dbReference>
<feature type="domain" description="ABC transmembrane type-1" evidence="9">
    <location>
        <begin position="34"/>
        <end position="236"/>
    </location>
</feature>
<evidence type="ECO:0000256" key="2">
    <source>
        <dbReference type="ARBA" id="ARBA00022448"/>
    </source>
</evidence>
<evidence type="ECO:0000259" key="9">
    <source>
        <dbReference type="PROSITE" id="PS50928"/>
    </source>
</evidence>
<dbReference type="PANTHER" id="PTHR30183">
    <property type="entry name" value="MOLYBDENUM TRANSPORT SYSTEM PERMEASE PROTEIN MODB"/>
    <property type="match status" value="1"/>
</dbReference>
<dbReference type="AlphaFoldDB" id="A0A160V620"/>
<evidence type="ECO:0000256" key="7">
    <source>
        <dbReference type="ARBA" id="ARBA00023136"/>
    </source>
</evidence>
<feature type="transmembrane region" description="Helical" evidence="8">
    <location>
        <begin position="34"/>
        <end position="60"/>
    </location>
</feature>
<keyword evidence="7 8" id="KW-0472">Membrane</keyword>
<organism evidence="10">
    <name type="scientific">hydrothermal vent metagenome</name>
    <dbReference type="NCBI Taxonomy" id="652676"/>
    <lineage>
        <taxon>unclassified sequences</taxon>
        <taxon>metagenomes</taxon>
        <taxon>ecological metagenomes</taxon>
    </lineage>
</organism>
<accession>A0A160V620</accession>
<dbReference type="GO" id="GO:0015098">
    <property type="term" value="F:molybdate ion transmembrane transporter activity"/>
    <property type="evidence" value="ECO:0007669"/>
    <property type="project" value="InterPro"/>
</dbReference>
<sequence>MLFIGIPVIALLIQAAQQSNFLDAVTGDTALTALRLSLFTSVVSMAVVVLLGTPFAYLLARSDRLWIRVVDSLVELPLVLPPVVAGVAMLMAFGRNGLIGSGLESIGLHISFTTTAVVFAQIFVASPFFVRSAKLGFQSVAKDYEDVAQTLGVSPFRTFFRITLPLAAPSMFAGLGVAWARALSEFGATMMFAGNLTGETQTMPLAIMSAMESSLDGALALSVILLAGSVLLLALLGLLTRPRWQGR</sequence>